<dbReference type="NCBIfam" id="TIGR01408">
    <property type="entry name" value="Ube1"/>
    <property type="match status" value="1"/>
</dbReference>
<evidence type="ECO:0000256" key="16">
    <source>
        <dbReference type="PROSITE-ProRule" id="PRU00782"/>
    </source>
</evidence>
<dbReference type="GO" id="GO:0000146">
    <property type="term" value="F:microfilament motor activity"/>
    <property type="evidence" value="ECO:0007669"/>
    <property type="project" value="TreeGrafter"/>
</dbReference>
<dbReference type="SMART" id="SM00248">
    <property type="entry name" value="ANK"/>
    <property type="match status" value="5"/>
</dbReference>
<protein>
    <recommendedName>
        <fullName evidence="4">E1 ubiquitin-activating enzyme</fullName>
        <ecNumber evidence="4">6.2.1.45</ecNumber>
    </recommendedName>
</protein>
<dbReference type="GO" id="GO:0004839">
    <property type="term" value="F:ubiquitin activating enzyme activity"/>
    <property type="evidence" value="ECO:0007669"/>
    <property type="project" value="UniProtKB-EC"/>
</dbReference>
<dbReference type="CDD" id="cd14895">
    <property type="entry name" value="MYSc_Myo34"/>
    <property type="match status" value="1"/>
</dbReference>
<organism evidence="21 22">
    <name type="scientific">Peronospora effusa</name>
    <dbReference type="NCBI Taxonomy" id="542832"/>
    <lineage>
        <taxon>Eukaryota</taxon>
        <taxon>Sar</taxon>
        <taxon>Stramenopiles</taxon>
        <taxon>Oomycota</taxon>
        <taxon>Peronosporomycetes</taxon>
        <taxon>Peronosporales</taxon>
        <taxon>Peronosporaceae</taxon>
        <taxon>Peronospora</taxon>
    </lineage>
</organism>
<evidence type="ECO:0000259" key="20">
    <source>
        <dbReference type="PROSITE" id="PS51456"/>
    </source>
</evidence>
<evidence type="ECO:0000256" key="2">
    <source>
        <dbReference type="ARBA" id="ARBA00004906"/>
    </source>
</evidence>
<proteinExistence type="inferred from homology"/>
<dbReference type="GO" id="GO:0016459">
    <property type="term" value="C:myosin complex"/>
    <property type="evidence" value="ECO:0007669"/>
    <property type="project" value="UniProtKB-KW"/>
</dbReference>
<dbReference type="EC" id="6.2.1.45" evidence="4"/>
<dbReference type="InterPro" id="IPR000306">
    <property type="entry name" value="Znf_FYVE"/>
</dbReference>
<dbReference type="PROSITE" id="PS50297">
    <property type="entry name" value="ANK_REP_REGION"/>
    <property type="match status" value="2"/>
</dbReference>
<dbReference type="Pfam" id="PF10585">
    <property type="entry name" value="UBA_E1_SCCH"/>
    <property type="match status" value="1"/>
</dbReference>
<dbReference type="Gene3D" id="3.30.40.10">
    <property type="entry name" value="Zinc/RING finger domain, C3HC4 (zinc finger)"/>
    <property type="match status" value="1"/>
</dbReference>
<dbReference type="Gene3D" id="1.10.10.820">
    <property type="match status" value="1"/>
</dbReference>
<evidence type="ECO:0000256" key="15">
    <source>
        <dbReference type="PROSITE-ProRule" id="PRU00023"/>
    </source>
</evidence>
<keyword evidence="9 18" id="KW-0833">Ubl conjugation pathway</keyword>
<gene>
    <name evidence="21" type="ORF">DD238_007573</name>
</gene>
<dbReference type="Gene3D" id="3.50.50.80">
    <property type="entry name" value="Ubiquitin-activating enzyme E1, inactive adenylation domain, subdomain 1"/>
    <property type="match status" value="1"/>
</dbReference>
<keyword evidence="11 16" id="KW-0067">ATP-binding</keyword>
<feature type="domain" description="Myosin motor" evidence="20">
    <location>
        <begin position="64"/>
        <end position="799"/>
    </location>
</feature>
<dbReference type="PANTHER" id="PTHR13140:SF845">
    <property type="entry name" value="MYOSIN-LIKE PROTEIN"/>
    <property type="match status" value="1"/>
</dbReference>
<dbReference type="Gene3D" id="3.40.50.720">
    <property type="entry name" value="NAD(P)-binding Rossmann-like Domain"/>
    <property type="match status" value="1"/>
</dbReference>
<feature type="binding site" evidence="16">
    <location>
        <begin position="164"/>
        <end position="171"/>
    </location>
    <ligand>
        <name>ATP</name>
        <dbReference type="ChEBI" id="CHEBI:30616"/>
    </ligand>
</feature>
<dbReference type="Gene3D" id="3.40.850.10">
    <property type="entry name" value="Kinesin motor domain"/>
    <property type="match status" value="1"/>
</dbReference>
<evidence type="ECO:0000256" key="17">
    <source>
        <dbReference type="PROSITE-ProRule" id="PRU10132"/>
    </source>
</evidence>
<dbReference type="InterPro" id="IPR042063">
    <property type="entry name" value="Ubi_acti_E1_SCCH"/>
</dbReference>
<feature type="repeat" description="ANK" evidence="15">
    <location>
        <begin position="1211"/>
        <end position="1243"/>
    </location>
</feature>
<comment type="similarity">
    <text evidence="3 18">Belongs to the ubiquitin-activating E1 family.</text>
</comment>
<keyword evidence="8" id="KW-0863">Zinc-finger</keyword>
<dbReference type="GO" id="GO:0051015">
    <property type="term" value="F:actin filament binding"/>
    <property type="evidence" value="ECO:0007669"/>
    <property type="project" value="TreeGrafter"/>
</dbReference>
<feature type="region of interest" description="Actin-binding" evidence="16">
    <location>
        <begin position="679"/>
        <end position="701"/>
    </location>
</feature>
<comment type="similarity">
    <text evidence="16">Belongs to the TRAFAC class myosin-kinesin ATPase superfamily. Myosin family.</text>
</comment>
<keyword evidence="15" id="KW-0040">ANK repeat</keyword>
<dbReference type="PRINTS" id="PR00193">
    <property type="entry name" value="MYOSINHEAVY"/>
</dbReference>
<reference evidence="21 22" key="1">
    <citation type="submission" date="2018-06" db="EMBL/GenBank/DDBJ databases">
        <title>Comparative genomics of downy mildews reveals potential adaptations to biotrophy.</title>
        <authorList>
            <person name="Fletcher K."/>
            <person name="Klosterman S.J."/>
            <person name="Derevnina L."/>
            <person name="Martin F."/>
            <person name="Koike S."/>
            <person name="Reyes Chin-Wo S."/>
            <person name="Mou B."/>
            <person name="Michelmore R."/>
        </authorList>
    </citation>
    <scope>NUCLEOTIDE SEQUENCE [LARGE SCALE GENOMIC DNA]</scope>
    <source>
        <strain evidence="21 22">R14</strain>
    </source>
</reference>
<dbReference type="PRINTS" id="PR01415">
    <property type="entry name" value="ANKYRIN"/>
</dbReference>
<dbReference type="Gene3D" id="1.20.5.4820">
    <property type="match status" value="1"/>
</dbReference>
<dbReference type="Gene3D" id="1.20.120.720">
    <property type="entry name" value="Myosin VI head, motor domain, U50 subdomain"/>
    <property type="match status" value="1"/>
</dbReference>
<evidence type="ECO:0000313" key="21">
    <source>
        <dbReference type="EMBL" id="RMX62987.1"/>
    </source>
</evidence>
<feature type="repeat" description="ANK" evidence="15">
    <location>
        <begin position="1100"/>
        <end position="1122"/>
    </location>
</feature>
<evidence type="ECO:0000256" key="4">
    <source>
        <dbReference type="ARBA" id="ARBA00012990"/>
    </source>
</evidence>
<dbReference type="GO" id="GO:0007015">
    <property type="term" value="P:actin filament organization"/>
    <property type="evidence" value="ECO:0007669"/>
    <property type="project" value="TreeGrafter"/>
</dbReference>
<dbReference type="InterPro" id="IPR042302">
    <property type="entry name" value="E1_FCCH_sf"/>
</dbReference>
<dbReference type="InterPro" id="IPR002110">
    <property type="entry name" value="Ankyrin_rpt"/>
</dbReference>
<dbReference type="SMART" id="SM00242">
    <property type="entry name" value="MYSc"/>
    <property type="match status" value="1"/>
</dbReference>
<keyword evidence="22" id="KW-1185">Reference proteome</keyword>
<dbReference type="InterPro" id="IPR018075">
    <property type="entry name" value="UBQ-activ_enz_E1"/>
</dbReference>
<dbReference type="Pfam" id="PF01363">
    <property type="entry name" value="FYVE"/>
    <property type="match status" value="1"/>
</dbReference>
<evidence type="ECO:0000256" key="6">
    <source>
        <dbReference type="ARBA" id="ARBA00022723"/>
    </source>
</evidence>
<evidence type="ECO:0000256" key="19">
    <source>
        <dbReference type="SAM" id="MobiDB-lite"/>
    </source>
</evidence>
<evidence type="ECO:0000256" key="8">
    <source>
        <dbReference type="ARBA" id="ARBA00022771"/>
    </source>
</evidence>
<dbReference type="InterPro" id="IPR013083">
    <property type="entry name" value="Znf_RING/FYVE/PHD"/>
</dbReference>
<dbReference type="InterPro" id="IPR001609">
    <property type="entry name" value="Myosin_head_motor_dom-like"/>
</dbReference>
<sequence length="2491" mass="281653">MQVYVRYEDAETDYKWVRGRVLRRVENSVSHVLVQLNNIEKTVEVDEAQDVRMMNELVAGQRLADVENLDVLTHLHEPAFVDYLAQRYNVDQVYCRSGAVLIAVNPFKEISGLYDLHKYHQEMRDWTALPPHVFSTAEGAYRSLRRRLQEPGESKKNQTILVSGESGAGKTETTKFILNYLAECSQQQVDMTSRSERKRSISGSELMSANPILECFGNAKTLRNNNSSRFGKFVRMFFDGPELNASLRMVGTSVQTYLLEKVRVVHQNDGERNFHVFYELLAGAEDTMKKKLYLENMSVLDFQYINGGRCFQRNDGVRDDKQFQLVLQSMKVLGFTDIEQEAIWKILSALLHLGNVLFASSIEDEGEEDNGTASAPCRLASASSSSLTVQEHLDIVSKIFAVDQEELISALTTRKISVGGEIFHASLSIAQCVDARDAMARSLYDFLFRFLVSKVNSASPQVQQFTNAEMKDVMTLTPCIAVLDIFGFEEFEVNQFEQFCINYANEKLQYQFIQDILLTEQQAHIEEGIKWNAVDYEDNSMCLEMVEQRPSGIFSLLDEECVVPKGSDAGFARKLYQRLQDHSNFSASRSEQVEFAFQVHHYAGNVRYQAEGFCEKNKDQPNAELFSVLEKTNDAHLRELFSFFKASESAQLQLVQPKLRRRSSVLSSVGIGSQFKQQLASLLDVVQQTQTHYIRCIKPNDESASNKFDMAKVSSQLRYGGVLKAVKIMRQSFPVRMTHADFVKRYHLLVAKPGSSNKPASEWTASDLLTLLEIDRVELGKTRVFLRQQAFDRLEKSRERAVAVSATKLQSSWRRKQQRKVYIRQLDVLWSIQVRWKAILEKKRRITRRNNAARLLQHAMRIWVQGVKRHRYQSVLLIQRSIVRWHRARTVLSRTASSLEASSKALRPEEKPADTLSYRGRESEVTAETQEEDDVFSTATASVGTSAYSDDTDFSPMDVVRRATLRGRMSGDGSDGDNAMLKQALRDVERLRHRAEAAEAALSHFASRDMYGDPVSSDAMSTVATRAARHVDGPHCDRGASDSNNSLWHQMNMSSLRIDRYGNTVLHQAVKGGNLELVCALLVNEASGALDMLQQAETQRGFSPLHLAVRSGNFEIASVFFRPEVLPHLDLNFSDREGNSALHLATQLEVKFASRVIELLLCFGADANAVNLLKQTPLHLCAMIKRNGSATCELMETLLRHQADPQKVDFLKRSPLHYCMEKDMENEAVLLIKHGADMNVPDGEGVRVICDPRATALLRFLRVTPSWIPDTDVNECMICLESFPFFFSRKCHCNRCGLRPGMAVSVSTASITPTTHRLPNKRIRRRIFPFVFQKERVTKLKRSGPPTRRGLGHQRVPSSKRRKETSVMATTQQLEKDADFMDKYSRQIGAFGLETMAKLVKLKVLIVGLKGVGIECAKNLILAGPGAITLHDDDIVEIQDLGTNFFLTEQDVGHPRAPAVSHKLAELNKMVSVALHKGPLTEEVLAKHNVVVFTHTSRHELLRWNHFCRQQSPQIGFIMCDIRGAFGYAFTDFGSEFKSFDATGEAPITRIITDITNEKDGMLSILGPDEDGKMHEMPDSDHDGWIEISGVQGMKLKSNLNQSINTMGPRRIKFANKKVFRNGKQTEVFDAYRLKIGDTSDFTPYEGGGVFTQHKQPFIMNFKSLEESLVSPVPAGEFGLMFTDGAKFGRAEQLHVIMWSLMEFEERYGHYPRPHNDADADEVVTIAKLGIQHLSDFTREGAHQQEVMQLDELDEKLVRQAALYAAIELHPLAAFYGGIIAQEVVKFTGKFTPLKQWLHLDAFEVLPDERPTDVEPIGSRYDHMIMAYGLSFHKQLGNVRTFLVGCGALGCEYLKNFAMIGIACGEKGLVTVTDNDRIEVSNLNRQFLFREHNVGQSKSVAATAAVLQMNADLKVKTLEQLVAAHTENTFDDDFWTDLDVVTNALDNVKARLYVDSKCVFYKLPLLESGTLGTKCNVQVVIPYKTQSYADGPKDAEGDGIPMCTLRNFPSLIEHCIEWSRAQFEDLFVVPSLDAKKFVDDRAAYLDQVKKATIENPNPKLVSAAIVQELERLRDLRAALQTAKGITFERCVELAFELMTSRFRDRILQLAHNFPEDHLTSSGEKFWSGAKRFPQAVEKFDPENPLHLNFVRATANILAVCYGLQPPPEQKLVPGDSRWRDPSMYAELGSNYVPPTWKPSNEKIAADSDEMKRLEQEKIMNSSDSDKNELIELIRELETLDLSGLHFEPADFEKDQDMNFHIDFVYAASNLRAFNYRIRDASRHKCKMIAGKIIPAIATTTASVTGLAMLEMLKLMQRKELEAFKDSSNSLGLNMYLMQEPAVPARAKDEYDVVEMSEVKCKPTGFTKWDSTVIELSSKSTLEDFLVQFKKKTELNCDLLFHCVAEMGNTSAADKDLRYRTVSGLMLYDRNAYDKALKDLYASQMKKPLRAFVESRYEGLVNCSRKYIELQTSCSDDADNVYKVPTVICKFN</sequence>
<name>A0A3M6V9E5_9STRA</name>
<dbReference type="InterPro" id="IPR032420">
    <property type="entry name" value="E1_4HB"/>
</dbReference>
<dbReference type="GO" id="GO:0008270">
    <property type="term" value="F:zinc ion binding"/>
    <property type="evidence" value="ECO:0007669"/>
    <property type="project" value="UniProtKB-KW"/>
</dbReference>
<evidence type="ECO:0000256" key="12">
    <source>
        <dbReference type="ARBA" id="ARBA00023123"/>
    </source>
</evidence>
<comment type="caution">
    <text evidence="21">The sequence shown here is derived from an EMBL/GenBank/DDBJ whole genome shotgun (WGS) entry which is preliminary data.</text>
</comment>
<comment type="pathway">
    <text evidence="2">Protein modification; protein ubiquitination.</text>
</comment>
<dbReference type="EMBL" id="QLLG01000469">
    <property type="protein sequence ID" value="RMX62987.1"/>
    <property type="molecule type" value="Genomic_DNA"/>
</dbReference>
<dbReference type="Proteomes" id="UP000282087">
    <property type="component" value="Unassembled WGS sequence"/>
</dbReference>
<evidence type="ECO:0000256" key="9">
    <source>
        <dbReference type="ARBA" id="ARBA00022786"/>
    </source>
</evidence>
<dbReference type="InterPro" id="IPR000594">
    <property type="entry name" value="ThiF_NAD_FAD-bd"/>
</dbReference>
<evidence type="ECO:0000256" key="5">
    <source>
        <dbReference type="ARBA" id="ARBA00022598"/>
    </source>
</evidence>
<keyword evidence="6" id="KW-0479">Metal-binding</keyword>
<evidence type="ECO:0000256" key="13">
    <source>
        <dbReference type="ARBA" id="ARBA00023175"/>
    </source>
</evidence>
<dbReference type="Gene3D" id="1.25.40.20">
    <property type="entry name" value="Ankyrin repeat-containing domain"/>
    <property type="match status" value="1"/>
</dbReference>
<evidence type="ECO:0000256" key="1">
    <source>
        <dbReference type="ARBA" id="ARBA00000488"/>
    </source>
</evidence>
<dbReference type="InterPro" id="IPR019572">
    <property type="entry name" value="UBA_E1_SCCH"/>
</dbReference>
<dbReference type="SUPFAM" id="SSF48403">
    <property type="entry name" value="Ankyrin repeat"/>
    <property type="match status" value="1"/>
</dbReference>
<dbReference type="FunFam" id="3.40.50.720:FF:000015">
    <property type="entry name" value="Ubiquitin-activating enzyme E1 1"/>
    <property type="match status" value="1"/>
</dbReference>
<dbReference type="Pfam" id="PF16191">
    <property type="entry name" value="E1_4HB"/>
    <property type="match status" value="1"/>
</dbReference>
<comment type="catalytic activity">
    <reaction evidence="1">
        <text>ATP + ubiquitin + [E1 ubiquitin-activating enzyme]-L-cysteine = AMP + diphosphate + S-ubiquitinyl-[E1 ubiquitin-activating enzyme]-L-cysteine.</text>
        <dbReference type="EC" id="6.2.1.45"/>
    </reaction>
</comment>
<dbReference type="Pfam" id="PF00063">
    <property type="entry name" value="Myosin_head"/>
    <property type="match status" value="1"/>
</dbReference>
<evidence type="ECO:0000256" key="14">
    <source>
        <dbReference type="ARBA" id="ARBA00023203"/>
    </source>
</evidence>
<dbReference type="InterPro" id="IPR036961">
    <property type="entry name" value="Kinesin_motor_dom_sf"/>
</dbReference>
<feature type="region of interest" description="Disordered" evidence="19">
    <location>
        <begin position="1341"/>
        <end position="1366"/>
    </location>
</feature>
<keyword evidence="10" id="KW-0862">Zinc</keyword>
<dbReference type="Pfam" id="PF00899">
    <property type="entry name" value="ThiF"/>
    <property type="match status" value="2"/>
</dbReference>
<evidence type="ECO:0000313" key="22">
    <source>
        <dbReference type="Proteomes" id="UP000282087"/>
    </source>
</evidence>
<dbReference type="Gene3D" id="3.40.50.12550">
    <property type="entry name" value="Ubiquitin-activating enzyme E1, inactive adenylation domain, subdomain 2"/>
    <property type="match status" value="1"/>
</dbReference>
<evidence type="ECO:0000256" key="10">
    <source>
        <dbReference type="ARBA" id="ARBA00022833"/>
    </source>
</evidence>
<dbReference type="STRING" id="542832.A0A3M6V9E5"/>
<dbReference type="PROSITE" id="PS50088">
    <property type="entry name" value="ANK_REPEAT"/>
    <property type="match status" value="3"/>
</dbReference>
<dbReference type="InterPro" id="IPR033127">
    <property type="entry name" value="UBQ-activ_enz_E1_Cys_AS"/>
</dbReference>
<feature type="repeat" description="ANK" evidence="15">
    <location>
        <begin position="1137"/>
        <end position="1172"/>
    </location>
</feature>
<keyword evidence="12 16" id="KW-0518">Myosin</keyword>
<dbReference type="GO" id="GO:0005737">
    <property type="term" value="C:cytoplasm"/>
    <property type="evidence" value="ECO:0007669"/>
    <property type="project" value="TreeGrafter"/>
</dbReference>
<dbReference type="Gene3D" id="1.20.58.530">
    <property type="match status" value="1"/>
</dbReference>
<dbReference type="FunFam" id="1.10.10.2660:FF:000005">
    <property type="entry name" value="Ubiquitin-activating enzyme E1, putative"/>
    <property type="match status" value="1"/>
</dbReference>
<dbReference type="InterPro" id="IPR027417">
    <property type="entry name" value="P-loop_NTPase"/>
</dbReference>
<dbReference type="UniPathway" id="UPA00143"/>
<evidence type="ECO:0000256" key="7">
    <source>
        <dbReference type="ARBA" id="ARBA00022741"/>
    </source>
</evidence>
<evidence type="ECO:0000256" key="3">
    <source>
        <dbReference type="ARBA" id="ARBA00005673"/>
    </source>
</evidence>
<dbReference type="GO" id="GO:0005524">
    <property type="term" value="F:ATP binding"/>
    <property type="evidence" value="ECO:0007669"/>
    <property type="project" value="UniProtKB-UniRule"/>
</dbReference>
<dbReference type="PANTHER" id="PTHR13140">
    <property type="entry name" value="MYOSIN"/>
    <property type="match status" value="1"/>
</dbReference>
<dbReference type="SUPFAM" id="SSF57903">
    <property type="entry name" value="FYVE/PHD zinc finger"/>
    <property type="match status" value="1"/>
</dbReference>
<dbReference type="PROSITE" id="PS00865">
    <property type="entry name" value="UBIQUITIN_ACTIVAT_2"/>
    <property type="match status" value="1"/>
</dbReference>
<dbReference type="InterPro" id="IPR036770">
    <property type="entry name" value="Ankyrin_rpt-contain_sf"/>
</dbReference>
<dbReference type="FunFam" id="3.50.50.80:FF:000001">
    <property type="entry name" value="ubiquitin-like modifier-activating enzyme 1"/>
    <property type="match status" value="1"/>
</dbReference>
<dbReference type="SUPFAM" id="SSF69572">
    <property type="entry name" value="Activating enzymes of the ubiquitin-like proteins"/>
    <property type="match status" value="2"/>
</dbReference>
<feature type="active site" description="Glycyl thioester intermediate" evidence="17">
    <location>
        <position position="2003"/>
    </location>
</feature>
<evidence type="ECO:0000256" key="11">
    <source>
        <dbReference type="ARBA" id="ARBA00022840"/>
    </source>
</evidence>
<keyword evidence="13 16" id="KW-0505">Motor protein</keyword>
<keyword evidence="14 16" id="KW-0009">Actin-binding</keyword>
<dbReference type="Gene3D" id="2.40.30.180">
    <property type="entry name" value="Ubiquitin-activating enzyme E1, FCCH domain"/>
    <property type="match status" value="1"/>
</dbReference>
<keyword evidence="7 16" id="KW-0547">Nucleotide-binding</keyword>
<dbReference type="SUPFAM" id="SSF52540">
    <property type="entry name" value="P-loop containing nucleoside triphosphate hydrolases"/>
    <property type="match status" value="1"/>
</dbReference>
<dbReference type="InterPro" id="IPR042449">
    <property type="entry name" value="Ub-E1_IAD_1"/>
</dbReference>
<dbReference type="Pfam" id="PF12796">
    <property type="entry name" value="Ank_2"/>
    <property type="match status" value="2"/>
</dbReference>
<accession>A0A3M6V9E5</accession>
<keyword evidence="5 18" id="KW-0436">Ligase</keyword>
<feature type="compositionally biased region" description="Basic and acidic residues" evidence="19">
    <location>
        <begin position="906"/>
        <end position="924"/>
    </location>
</feature>
<dbReference type="VEuPathDB" id="FungiDB:DD237_003635"/>
<evidence type="ECO:0000256" key="18">
    <source>
        <dbReference type="RuleBase" id="RU000519"/>
    </source>
</evidence>
<dbReference type="InterPro" id="IPR011011">
    <property type="entry name" value="Znf_FYVE_PHD"/>
</dbReference>
<feature type="region of interest" description="Disordered" evidence="19">
    <location>
        <begin position="899"/>
        <end position="939"/>
    </location>
</feature>
<dbReference type="GO" id="GO:0016020">
    <property type="term" value="C:membrane"/>
    <property type="evidence" value="ECO:0007669"/>
    <property type="project" value="TreeGrafter"/>
</dbReference>
<dbReference type="Gene3D" id="1.10.10.2660">
    <property type="entry name" value="Ubiquitin-activating enzyme E1, SCCH domain"/>
    <property type="match status" value="1"/>
</dbReference>
<dbReference type="InterPro" id="IPR035985">
    <property type="entry name" value="Ubiquitin-activating_enz"/>
</dbReference>
<dbReference type="PROSITE" id="PS51456">
    <property type="entry name" value="MYOSIN_MOTOR"/>
    <property type="match status" value="1"/>
</dbReference>